<protein>
    <submittedName>
        <fullName evidence="2">Restriction endonuclease</fullName>
    </submittedName>
</protein>
<proteinExistence type="predicted"/>
<keyword evidence="2" id="KW-0540">Nuclease</keyword>
<accession>A0ABU1ALJ9</accession>
<reference evidence="2 3" key="1">
    <citation type="submission" date="2023-04" db="EMBL/GenBank/DDBJ databases">
        <title>A novel bacteria isolated from coastal sediment.</title>
        <authorList>
            <person name="Liu X.-J."/>
            <person name="Du Z.-J."/>
        </authorList>
    </citation>
    <scope>NUCLEOTIDE SEQUENCE [LARGE SCALE GENOMIC DNA]</scope>
    <source>
        <strain evidence="2 3">SDUM461004</strain>
    </source>
</reference>
<dbReference type="RefSeq" id="WP_308986136.1">
    <property type="nucleotide sequence ID" value="NZ_JARXIC010000029.1"/>
</dbReference>
<sequence>MPSLTKALQTFDAVQSNLDKLGVLWNEISDLIPKGIAFVDSSENAYDDRCRTFTDIAKALPKIDGWSMPIDLYDLNAIGQMRLDAAELDEFSCKVAVEDAIYAQGKHIQDYRYRFSKKRRALVRAKLIETMEHVDNLILSLGKLYPTGFQPTDQSLNNPEWLDLASSVALINTLLGDSIKRPKGWSDLNRHLHFGLVCDLFDIIKHDWPAVKQGIEASLYGNDEALPVDVGDLGELVSSNPHGEVVSGLAWETLSPESFERLIFTLISRTPGYENPQWLTGTNAPDRGRDLSVSRVTQDQLGGTLRHRLIIQCKHWLSKSVSLPDLTAAKGQMTLWEPPRVDCHVIATSGRFTSDAVDYAEKHNQSDSGLRIELWANSHPENLLASRPAIIAEFQLRQSN</sequence>
<keyword evidence="2" id="KW-0255">Endonuclease</keyword>
<dbReference type="EMBL" id="JARXIC010000029">
    <property type="protein sequence ID" value="MDQ8195687.1"/>
    <property type="molecule type" value="Genomic_DNA"/>
</dbReference>
<dbReference type="InterPro" id="IPR011335">
    <property type="entry name" value="Restrct_endonuc-II-like"/>
</dbReference>
<evidence type="ECO:0000259" key="1">
    <source>
        <dbReference type="Pfam" id="PF04471"/>
    </source>
</evidence>
<dbReference type="PANTHER" id="PTHR30015">
    <property type="entry name" value="MRR RESTRICTION SYSTEM PROTEIN"/>
    <property type="match status" value="1"/>
</dbReference>
<dbReference type="InterPro" id="IPR011856">
    <property type="entry name" value="tRNA_endonuc-like_dom_sf"/>
</dbReference>
<feature type="domain" description="Restriction endonuclease type IV Mrr" evidence="1">
    <location>
        <begin position="253"/>
        <end position="375"/>
    </location>
</feature>
<dbReference type="PANTHER" id="PTHR30015:SF7">
    <property type="entry name" value="TYPE IV METHYL-DIRECTED RESTRICTION ENZYME ECOKMRR"/>
    <property type="match status" value="1"/>
</dbReference>
<dbReference type="GO" id="GO:0004519">
    <property type="term" value="F:endonuclease activity"/>
    <property type="evidence" value="ECO:0007669"/>
    <property type="project" value="UniProtKB-KW"/>
</dbReference>
<dbReference type="SUPFAM" id="SSF52980">
    <property type="entry name" value="Restriction endonuclease-like"/>
    <property type="match status" value="1"/>
</dbReference>
<dbReference type="Pfam" id="PF04471">
    <property type="entry name" value="Mrr_cat"/>
    <property type="match status" value="1"/>
</dbReference>
<organism evidence="2 3">
    <name type="scientific">Thalassobacterium sedimentorum</name>
    <dbReference type="NCBI Taxonomy" id="3041258"/>
    <lineage>
        <taxon>Bacteria</taxon>
        <taxon>Pseudomonadati</taxon>
        <taxon>Verrucomicrobiota</taxon>
        <taxon>Opitutia</taxon>
        <taxon>Puniceicoccales</taxon>
        <taxon>Coraliomargaritaceae</taxon>
        <taxon>Thalassobacterium</taxon>
    </lineage>
</organism>
<dbReference type="InterPro" id="IPR052906">
    <property type="entry name" value="Type_IV_Methyl-Rstrct_Enzyme"/>
</dbReference>
<evidence type="ECO:0000313" key="3">
    <source>
        <dbReference type="Proteomes" id="UP001243717"/>
    </source>
</evidence>
<dbReference type="Gene3D" id="3.40.1350.10">
    <property type="match status" value="1"/>
</dbReference>
<evidence type="ECO:0000313" key="2">
    <source>
        <dbReference type="EMBL" id="MDQ8195687.1"/>
    </source>
</evidence>
<dbReference type="InterPro" id="IPR007560">
    <property type="entry name" value="Restrct_endonuc_IV_Mrr"/>
</dbReference>
<keyword evidence="2" id="KW-0378">Hydrolase</keyword>
<keyword evidence="3" id="KW-1185">Reference proteome</keyword>
<comment type="caution">
    <text evidence="2">The sequence shown here is derived from an EMBL/GenBank/DDBJ whole genome shotgun (WGS) entry which is preliminary data.</text>
</comment>
<gene>
    <name evidence="2" type="ORF">QEH59_14730</name>
</gene>
<dbReference type="Proteomes" id="UP001243717">
    <property type="component" value="Unassembled WGS sequence"/>
</dbReference>
<name>A0ABU1ALJ9_9BACT</name>